<proteinExistence type="inferred from homology"/>
<dbReference type="PANTHER" id="PTHR48022">
    <property type="entry name" value="PLASTIDIC GLUCOSE TRANSPORTER 4"/>
    <property type="match status" value="1"/>
</dbReference>
<dbReference type="InterPro" id="IPR005828">
    <property type="entry name" value="MFS_sugar_transport-like"/>
</dbReference>
<keyword evidence="5 6" id="KW-0472">Membrane</keyword>
<gene>
    <name evidence="8" type="ORF">C361_02223</name>
</gene>
<feature type="transmembrane region" description="Helical" evidence="6">
    <location>
        <begin position="408"/>
        <end position="431"/>
    </location>
</feature>
<comment type="caution">
    <text evidence="8">The sequence shown here is derived from an EMBL/GenBank/DDBJ whole genome shotgun (WGS) entry which is preliminary data.</text>
</comment>
<evidence type="ECO:0000256" key="1">
    <source>
        <dbReference type="ARBA" id="ARBA00004141"/>
    </source>
</evidence>
<organism evidence="8 9">
    <name type="scientific">Cryptococcus neoformans Tu259-1</name>
    <dbReference type="NCBI Taxonomy" id="1230072"/>
    <lineage>
        <taxon>Eukaryota</taxon>
        <taxon>Fungi</taxon>
        <taxon>Dikarya</taxon>
        <taxon>Basidiomycota</taxon>
        <taxon>Agaricomycotina</taxon>
        <taxon>Tremellomycetes</taxon>
        <taxon>Tremellales</taxon>
        <taxon>Cryptococcaceae</taxon>
        <taxon>Cryptococcus</taxon>
        <taxon>Cryptococcus neoformans species complex</taxon>
    </lineage>
</organism>
<comment type="subcellular location">
    <subcellularLocation>
        <location evidence="1">Membrane</location>
        <topology evidence="1">Multi-pass membrane protein</topology>
    </subcellularLocation>
</comment>
<feature type="transmembrane region" description="Helical" evidence="6">
    <location>
        <begin position="478"/>
        <end position="496"/>
    </location>
</feature>
<evidence type="ECO:0000256" key="3">
    <source>
        <dbReference type="ARBA" id="ARBA00022692"/>
    </source>
</evidence>
<keyword evidence="4 6" id="KW-1133">Transmembrane helix</keyword>
<feature type="transmembrane region" description="Helical" evidence="6">
    <location>
        <begin position="377"/>
        <end position="396"/>
    </location>
</feature>
<dbReference type="InterPro" id="IPR020846">
    <property type="entry name" value="MFS_dom"/>
</dbReference>
<feature type="transmembrane region" description="Helical" evidence="6">
    <location>
        <begin position="193"/>
        <end position="215"/>
    </location>
</feature>
<reference evidence="8 9" key="1">
    <citation type="submission" date="2017-06" db="EMBL/GenBank/DDBJ databases">
        <title>Global population genomics of the pathogenic fungus Cryptococcus neoformans var. grubii.</title>
        <authorList>
            <person name="Cuomo C."/>
            <person name="Litvintseva A."/>
            <person name="Chen Y."/>
            <person name="Young S."/>
            <person name="Zeng Q."/>
            <person name="Chapman S."/>
            <person name="Gujja S."/>
            <person name="Saif S."/>
            <person name="Birren B."/>
        </authorList>
    </citation>
    <scope>NUCLEOTIDE SEQUENCE [LARGE SCALE GENOMIC DNA]</scope>
    <source>
        <strain evidence="8 9">Tu259-1</strain>
    </source>
</reference>
<keyword evidence="8" id="KW-0762">Sugar transport</keyword>
<dbReference type="Proteomes" id="UP000199727">
    <property type="component" value="Unassembled WGS sequence"/>
</dbReference>
<dbReference type="AlphaFoldDB" id="A0A854QHZ8"/>
<dbReference type="PROSITE" id="PS00216">
    <property type="entry name" value="SUGAR_TRANSPORT_1"/>
    <property type="match status" value="1"/>
</dbReference>
<dbReference type="OrthoDB" id="6612291at2759"/>
<dbReference type="InterPro" id="IPR005829">
    <property type="entry name" value="Sugar_transporter_CS"/>
</dbReference>
<dbReference type="SUPFAM" id="SSF103473">
    <property type="entry name" value="MFS general substrate transporter"/>
    <property type="match status" value="1"/>
</dbReference>
<feature type="transmembrane region" description="Helical" evidence="6">
    <location>
        <begin position="135"/>
        <end position="153"/>
    </location>
</feature>
<feature type="transmembrane region" description="Helical" evidence="6">
    <location>
        <begin position="349"/>
        <end position="370"/>
    </location>
</feature>
<dbReference type="EMBL" id="AMKT01000028">
    <property type="protein sequence ID" value="OXG25219.1"/>
    <property type="molecule type" value="Genomic_DNA"/>
</dbReference>
<evidence type="ECO:0000256" key="4">
    <source>
        <dbReference type="ARBA" id="ARBA00022989"/>
    </source>
</evidence>
<dbReference type="InterPro" id="IPR050360">
    <property type="entry name" value="MFS_Sugar_Transporters"/>
</dbReference>
<dbReference type="Gene3D" id="1.20.1250.20">
    <property type="entry name" value="MFS general substrate transporter like domains"/>
    <property type="match status" value="1"/>
</dbReference>
<feature type="domain" description="Major facilitator superfamily (MFS) profile" evidence="7">
    <location>
        <begin position="56"/>
        <end position="500"/>
    </location>
</feature>
<dbReference type="GO" id="GO:0005351">
    <property type="term" value="F:carbohydrate:proton symporter activity"/>
    <property type="evidence" value="ECO:0007669"/>
    <property type="project" value="TreeGrafter"/>
</dbReference>
<feature type="transmembrane region" description="Helical" evidence="6">
    <location>
        <begin position="443"/>
        <end position="466"/>
    </location>
</feature>
<dbReference type="PANTHER" id="PTHR48022:SF10">
    <property type="entry name" value="MAJOR FACILITATOR SUPERFAMILY (MFS) PROFILE DOMAIN-CONTAINING PROTEIN"/>
    <property type="match status" value="1"/>
</dbReference>
<keyword evidence="3 6" id="KW-0812">Transmembrane</keyword>
<comment type="similarity">
    <text evidence="2">Belongs to the major facilitator superfamily. Sugar transporter (TC 2.A.1.1) family.</text>
</comment>
<dbReference type="InterPro" id="IPR036259">
    <property type="entry name" value="MFS_trans_sf"/>
</dbReference>
<evidence type="ECO:0000313" key="9">
    <source>
        <dbReference type="Proteomes" id="UP000199727"/>
    </source>
</evidence>
<accession>A0A854QHZ8</accession>
<keyword evidence="8" id="KW-0813">Transport</keyword>
<dbReference type="Pfam" id="PF00083">
    <property type="entry name" value="Sugar_tr"/>
    <property type="match status" value="1"/>
</dbReference>
<evidence type="ECO:0000259" key="7">
    <source>
        <dbReference type="PROSITE" id="PS50850"/>
    </source>
</evidence>
<evidence type="ECO:0000313" key="8">
    <source>
        <dbReference type="EMBL" id="OXG25219.1"/>
    </source>
</evidence>
<dbReference type="GO" id="GO:0016020">
    <property type="term" value="C:membrane"/>
    <property type="evidence" value="ECO:0007669"/>
    <property type="project" value="UniProtKB-SubCell"/>
</dbReference>
<dbReference type="PROSITE" id="PS00217">
    <property type="entry name" value="SUGAR_TRANSPORT_2"/>
    <property type="match status" value="1"/>
</dbReference>
<dbReference type="PROSITE" id="PS50850">
    <property type="entry name" value="MFS"/>
    <property type="match status" value="1"/>
</dbReference>
<evidence type="ECO:0000256" key="5">
    <source>
        <dbReference type="ARBA" id="ARBA00023136"/>
    </source>
</evidence>
<name>A0A854QHZ8_CRYNE</name>
<dbReference type="FunFam" id="1.20.1250.20:FF:000078">
    <property type="entry name" value="MFS maltose transporter, putative"/>
    <property type="match status" value="1"/>
</dbReference>
<evidence type="ECO:0000256" key="6">
    <source>
        <dbReference type="SAM" id="Phobius"/>
    </source>
</evidence>
<protein>
    <submittedName>
        <fullName evidence="8">Sugar transporter</fullName>
    </submittedName>
</protein>
<sequence length="535" mass="59065">MNNDGEDKYGLEHVEDNVGEKVDTVAEAFDKGQTATGYESLGILATVKTFKMASAICFAATFAAAADGYQIGMNGNIIANQGFINQFATTVDNKTGEPILSASVLTAIGTIQSVGQIVGMTTLPFLAARFGRKPAMFALWAILVASVLCESLAKKWQIWFLAKLFSGMGVGSLQFITPTYVTEVAPIRIRGLLLMLYNFWFSLGSFFAPVALQVMYKTHPENYKTPIYTQWGHIGLMFVIYLLLPESPAWCATRGLEEKAKKNMRRIYRGVTDFDVDVQYEGLVRAVQHEEAVAAEYRRLSWYNIFRGVDGFRTIVSTWALFSQQLLGLTLFNTYSSYFFQIAGFDDPFSITCISTGIQLAVILVVVALVDKVGRRNLCCGGLTTMLIGNTLIGILGVVKSTNVTNKLLVFFTCVYMVGLQCSGSTGWGYVGEISSQRLRAHTAGFGAALSCVMGVIMNVLVPYMLNTNEWNWGLKTAFFYLGVGAPFAVGSWFIIPETKGRSAAELDELFETKARPWRFHKTQTALQKAIEQQF</sequence>
<evidence type="ECO:0000256" key="2">
    <source>
        <dbReference type="ARBA" id="ARBA00010992"/>
    </source>
</evidence>